<proteinExistence type="predicted"/>
<protein>
    <submittedName>
        <fullName evidence="3">NifZ domain protein</fullName>
    </submittedName>
</protein>
<feature type="compositionally biased region" description="Acidic residues" evidence="2">
    <location>
        <begin position="94"/>
        <end position="110"/>
    </location>
</feature>
<dbReference type="GO" id="GO:0009399">
    <property type="term" value="P:nitrogen fixation"/>
    <property type="evidence" value="ECO:0007669"/>
    <property type="project" value="InterPro"/>
</dbReference>
<evidence type="ECO:0000256" key="1">
    <source>
        <dbReference type="ARBA" id="ARBA00023231"/>
    </source>
</evidence>
<evidence type="ECO:0000256" key="2">
    <source>
        <dbReference type="SAM" id="MobiDB-lite"/>
    </source>
</evidence>
<organism evidence="3">
    <name type="scientific">mine drainage metagenome</name>
    <dbReference type="NCBI Taxonomy" id="410659"/>
    <lineage>
        <taxon>unclassified sequences</taxon>
        <taxon>metagenomes</taxon>
        <taxon>ecological metagenomes</taxon>
    </lineage>
</organism>
<feature type="region of interest" description="Disordered" evidence="2">
    <location>
        <begin position="94"/>
        <end position="116"/>
    </location>
</feature>
<dbReference type="InterPro" id="IPR007415">
    <property type="entry name" value="Nitrogenase_MoFe_mat_NifZ"/>
</dbReference>
<reference evidence="3" key="1">
    <citation type="submission" date="2016-10" db="EMBL/GenBank/DDBJ databases">
        <title>Sequence of Gallionella enrichment culture.</title>
        <authorList>
            <person name="Poehlein A."/>
            <person name="Muehling M."/>
            <person name="Daniel R."/>
        </authorList>
    </citation>
    <scope>NUCLEOTIDE SEQUENCE</scope>
</reference>
<dbReference type="Pfam" id="PF04319">
    <property type="entry name" value="NifZ"/>
    <property type="match status" value="1"/>
</dbReference>
<keyword evidence="1" id="KW-0535">Nitrogen fixation</keyword>
<name>A0A1J5TA77_9ZZZZ</name>
<dbReference type="EMBL" id="MLJW01000004">
    <property type="protein sequence ID" value="OIR17823.1"/>
    <property type="molecule type" value="Genomic_DNA"/>
</dbReference>
<sequence length="116" mass="13042">MGTKISRDSGIVELVSEPKFDYGQKVYSKKYVRNDGTFPGREVGDILVSKGDVGYVTSIGTFLQQFYIYGIDFYELGYRVGMRGKELALVEEENDEALDESATESEEMMESETNHG</sequence>
<accession>A0A1J5TA77</accession>
<evidence type="ECO:0000313" key="3">
    <source>
        <dbReference type="EMBL" id="OIR17823.1"/>
    </source>
</evidence>
<comment type="caution">
    <text evidence="3">The sequence shown here is derived from an EMBL/GenBank/DDBJ whole genome shotgun (WGS) entry which is preliminary data.</text>
</comment>
<dbReference type="AlphaFoldDB" id="A0A1J5TA77"/>
<gene>
    <name evidence="3" type="ORF">GALL_20450</name>
</gene>